<dbReference type="Pfam" id="PF00534">
    <property type="entry name" value="Glycos_transf_1"/>
    <property type="match status" value="1"/>
</dbReference>
<dbReference type="AlphaFoldDB" id="A0A7M1URA4"/>
<dbReference type="EMBL" id="CP063144">
    <property type="protein sequence ID" value="QOR94576.1"/>
    <property type="molecule type" value="Genomic_DNA"/>
</dbReference>
<dbReference type="Proteomes" id="UP000593766">
    <property type="component" value="Chromosome"/>
</dbReference>
<evidence type="ECO:0000313" key="3">
    <source>
        <dbReference type="EMBL" id="QOR94576.1"/>
    </source>
</evidence>
<name>A0A7M1URA4_9CREN</name>
<dbReference type="KEGG" id="tcs:IMZ38_01150"/>
<dbReference type="InterPro" id="IPR050194">
    <property type="entry name" value="Glycosyltransferase_grp1"/>
</dbReference>
<dbReference type="OrthoDB" id="132546at2157"/>
<keyword evidence="3" id="KW-0808">Transferase</keyword>
<evidence type="ECO:0000259" key="2">
    <source>
        <dbReference type="Pfam" id="PF13579"/>
    </source>
</evidence>
<dbReference type="InterPro" id="IPR028098">
    <property type="entry name" value="Glyco_trans_4-like_N"/>
</dbReference>
<accession>A0A7M1URA4</accession>
<dbReference type="Pfam" id="PF13579">
    <property type="entry name" value="Glyco_trans_4_4"/>
    <property type="match status" value="1"/>
</dbReference>
<dbReference type="PANTHER" id="PTHR45947:SF3">
    <property type="entry name" value="SULFOQUINOVOSYL TRANSFERASE SQD2"/>
    <property type="match status" value="1"/>
</dbReference>
<feature type="domain" description="Glycosyltransferase subfamily 4-like N-terminal" evidence="2">
    <location>
        <begin position="72"/>
        <end position="174"/>
    </location>
</feature>
<proteinExistence type="predicted"/>
<organism evidence="3 4">
    <name type="scientific">Thermosphaera chiliense</name>
    <dbReference type="NCBI Taxonomy" id="3402707"/>
    <lineage>
        <taxon>Archaea</taxon>
        <taxon>Thermoproteota</taxon>
        <taxon>Thermoprotei</taxon>
        <taxon>Desulfurococcales</taxon>
        <taxon>Desulfurococcaceae</taxon>
        <taxon>Thermosphaera</taxon>
    </lineage>
</organism>
<reference evidence="3 4" key="1">
    <citation type="submission" date="2020-10" db="EMBL/GenBank/DDBJ databases">
        <title>Complete genome sequence of Thermosphaera aggregans strain 3507.</title>
        <authorList>
            <person name="Zayulina K.S."/>
            <person name="Elcheninov A.G."/>
            <person name="Toshchakov S.V."/>
            <person name="Kublanov I.V."/>
            <person name="Kochetkova T.V."/>
        </authorList>
    </citation>
    <scope>NUCLEOTIDE SEQUENCE [LARGE SCALE GENOMIC DNA]</scope>
    <source>
        <strain evidence="3 4">3507</strain>
    </source>
</reference>
<evidence type="ECO:0000259" key="1">
    <source>
        <dbReference type="Pfam" id="PF00534"/>
    </source>
</evidence>
<sequence>MNNFTNLHDQKTCKKPKILIISSAPITPYSSGYHVKGRQPIIERLTQIYDVVPWGWTRRRELPISFKHVYLLDGLPIFLGLTRCILRGRFDVIITTGIPVLESIPAFILAKLLRIPIIVRETHWYWPNTLVAKLAWPINKLMCSNATLVICPGKRAYTYWRLLGIPKEKIKIVHFYTSVLQPTPENVEFAKRLRAEFDDKVIVLYFGRLIKKKGVDYLIKAFAKLEREFENIVLIIAGDGPERQNLENLCGELKVKKRCFYRGYT</sequence>
<dbReference type="InterPro" id="IPR001296">
    <property type="entry name" value="Glyco_trans_1"/>
</dbReference>
<dbReference type="Gene3D" id="3.40.50.2000">
    <property type="entry name" value="Glycogen Phosphorylase B"/>
    <property type="match status" value="2"/>
</dbReference>
<feature type="domain" description="Glycosyl transferase family 1" evidence="1">
    <location>
        <begin position="195"/>
        <end position="264"/>
    </location>
</feature>
<evidence type="ECO:0000313" key="4">
    <source>
        <dbReference type="Proteomes" id="UP000593766"/>
    </source>
</evidence>
<dbReference type="GO" id="GO:0016757">
    <property type="term" value="F:glycosyltransferase activity"/>
    <property type="evidence" value="ECO:0007669"/>
    <property type="project" value="InterPro"/>
</dbReference>
<gene>
    <name evidence="3" type="ORF">IMZ38_01150</name>
</gene>
<keyword evidence="4" id="KW-1185">Reference proteome</keyword>
<protein>
    <submittedName>
        <fullName evidence="3">Glycosyltransferase</fullName>
    </submittedName>
</protein>
<dbReference type="SUPFAM" id="SSF53756">
    <property type="entry name" value="UDP-Glycosyltransferase/glycogen phosphorylase"/>
    <property type="match status" value="1"/>
</dbReference>
<dbReference type="PANTHER" id="PTHR45947">
    <property type="entry name" value="SULFOQUINOVOSYL TRANSFERASE SQD2"/>
    <property type="match status" value="1"/>
</dbReference>